<reference evidence="1 2" key="1">
    <citation type="submission" date="2017-06" db="EMBL/GenBank/DDBJ databases">
        <title>Celeribacter sp. TSPH2 complete genome sequence.</title>
        <authorList>
            <person name="Woo J.-H."/>
            <person name="Kim H.-S."/>
        </authorList>
    </citation>
    <scope>NUCLEOTIDE SEQUENCE [LARGE SCALE GENOMIC DNA]</scope>
    <source>
        <strain evidence="1 2">TSPH2</strain>
    </source>
</reference>
<evidence type="ECO:0000313" key="2">
    <source>
        <dbReference type="Proteomes" id="UP000217935"/>
    </source>
</evidence>
<organism evidence="1 2">
    <name type="scientific">Celeribacter ethanolicus</name>
    <dbReference type="NCBI Taxonomy" id="1758178"/>
    <lineage>
        <taxon>Bacteria</taxon>
        <taxon>Pseudomonadati</taxon>
        <taxon>Pseudomonadota</taxon>
        <taxon>Alphaproteobacteria</taxon>
        <taxon>Rhodobacterales</taxon>
        <taxon>Roseobacteraceae</taxon>
        <taxon>Celeribacter</taxon>
    </lineage>
</organism>
<gene>
    <name evidence="1" type="ORF">CEW89_18980</name>
</gene>
<evidence type="ECO:0000313" key="1">
    <source>
        <dbReference type="EMBL" id="ATG49479.1"/>
    </source>
</evidence>
<proteinExistence type="predicted"/>
<dbReference type="Proteomes" id="UP000217935">
    <property type="component" value="Chromosome"/>
</dbReference>
<keyword evidence="2" id="KW-1185">Reference proteome</keyword>
<protein>
    <submittedName>
        <fullName evidence="1">Uncharacterized protein</fullName>
    </submittedName>
</protein>
<dbReference type="STRING" id="1758178.GCA_001550095_02509"/>
<dbReference type="AlphaFoldDB" id="A0A291GGH4"/>
<dbReference type="OrthoDB" id="9906822at2"/>
<dbReference type="KEGG" id="ceh:CEW89_18980"/>
<sequence length="111" mass="11671">MPDQKTNPRLSAARSADDAFDRDLAALLKMPGDEDVALMSRTVLSQLADAPASRDHPMAEVLSEPLPWAMGFAGLMGLGVLLGYLLSSGVIGDSFLAFLALGDFFGLLGGF</sequence>
<accession>A0A291GGH4</accession>
<dbReference type="EMBL" id="CP022196">
    <property type="protein sequence ID" value="ATG49479.1"/>
    <property type="molecule type" value="Genomic_DNA"/>
</dbReference>
<dbReference type="RefSeq" id="WP_096806969.1">
    <property type="nucleotide sequence ID" value="NZ_CP022196.1"/>
</dbReference>
<name>A0A291GGH4_9RHOB</name>